<dbReference type="AlphaFoldDB" id="A0A9D4DAM7"/>
<reference evidence="2" key="2">
    <citation type="submission" date="2020-11" db="EMBL/GenBank/DDBJ databases">
        <authorList>
            <person name="McCartney M.A."/>
            <person name="Auch B."/>
            <person name="Kono T."/>
            <person name="Mallez S."/>
            <person name="Becker A."/>
            <person name="Gohl D.M."/>
            <person name="Silverstein K.A.T."/>
            <person name="Koren S."/>
            <person name="Bechman K.B."/>
            <person name="Herman A."/>
            <person name="Abrahante J.E."/>
            <person name="Garbe J."/>
        </authorList>
    </citation>
    <scope>NUCLEOTIDE SEQUENCE</scope>
    <source>
        <strain evidence="2">Duluth1</strain>
        <tissue evidence="2">Whole animal</tissue>
    </source>
</reference>
<evidence type="ECO:0000256" key="1">
    <source>
        <dbReference type="SAM" id="SignalP"/>
    </source>
</evidence>
<evidence type="ECO:0000313" key="2">
    <source>
        <dbReference type="EMBL" id="KAH3741214.1"/>
    </source>
</evidence>
<organism evidence="2 3">
    <name type="scientific">Dreissena polymorpha</name>
    <name type="common">Zebra mussel</name>
    <name type="synonym">Mytilus polymorpha</name>
    <dbReference type="NCBI Taxonomy" id="45954"/>
    <lineage>
        <taxon>Eukaryota</taxon>
        <taxon>Metazoa</taxon>
        <taxon>Spiralia</taxon>
        <taxon>Lophotrochozoa</taxon>
        <taxon>Mollusca</taxon>
        <taxon>Bivalvia</taxon>
        <taxon>Autobranchia</taxon>
        <taxon>Heteroconchia</taxon>
        <taxon>Euheterodonta</taxon>
        <taxon>Imparidentia</taxon>
        <taxon>Neoheterodontei</taxon>
        <taxon>Myida</taxon>
        <taxon>Dreissenoidea</taxon>
        <taxon>Dreissenidae</taxon>
        <taxon>Dreissena</taxon>
    </lineage>
</organism>
<comment type="caution">
    <text evidence="2">The sequence shown here is derived from an EMBL/GenBank/DDBJ whole genome shotgun (WGS) entry which is preliminary data.</text>
</comment>
<dbReference type="Proteomes" id="UP000828390">
    <property type="component" value="Unassembled WGS sequence"/>
</dbReference>
<proteinExistence type="predicted"/>
<gene>
    <name evidence="2" type="ORF">DPMN_047934</name>
</gene>
<feature type="signal peptide" evidence="1">
    <location>
        <begin position="1"/>
        <end position="28"/>
    </location>
</feature>
<feature type="chain" id="PRO_5039593907" evidence="1">
    <location>
        <begin position="29"/>
        <end position="66"/>
    </location>
</feature>
<protein>
    <submittedName>
        <fullName evidence="2">Uncharacterized protein</fullName>
    </submittedName>
</protein>
<sequence length="66" mass="7264">MARAPVDVMATFTASIVTLHVLALVARSNTDLPVMTRVAHAYWTVRSGFMAYDVQTCATIVWTTYA</sequence>
<dbReference type="EMBL" id="JAIWYP010000011">
    <property type="protein sequence ID" value="KAH3741214.1"/>
    <property type="molecule type" value="Genomic_DNA"/>
</dbReference>
<keyword evidence="1" id="KW-0732">Signal</keyword>
<reference evidence="2" key="1">
    <citation type="journal article" date="2019" name="bioRxiv">
        <title>The Genome of the Zebra Mussel, Dreissena polymorpha: A Resource for Invasive Species Research.</title>
        <authorList>
            <person name="McCartney M.A."/>
            <person name="Auch B."/>
            <person name="Kono T."/>
            <person name="Mallez S."/>
            <person name="Zhang Y."/>
            <person name="Obille A."/>
            <person name="Becker A."/>
            <person name="Abrahante J.E."/>
            <person name="Garbe J."/>
            <person name="Badalamenti J.P."/>
            <person name="Herman A."/>
            <person name="Mangelson H."/>
            <person name="Liachko I."/>
            <person name="Sullivan S."/>
            <person name="Sone E.D."/>
            <person name="Koren S."/>
            <person name="Silverstein K.A.T."/>
            <person name="Beckman K.B."/>
            <person name="Gohl D.M."/>
        </authorList>
    </citation>
    <scope>NUCLEOTIDE SEQUENCE</scope>
    <source>
        <strain evidence="2">Duluth1</strain>
        <tissue evidence="2">Whole animal</tissue>
    </source>
</reference>
<accession>A0A9D4DAM7</accession>
<evidence type="ECO:0000313" key="3">
    <source>
        <dbReference type="Proteomes" id="UP000828390"/>
    </source>
</evidence>
<keyword evidence="3" id="KW-1185">Reference proteome</keyword>
<name>A0A9D4DAM7_DREPO</name>